<dbReference type="Proteomes" id="UP000198372">
    <property type="component" value="Unassembled WGS sequence"/>
</dbReference>
<evidence type="ECO:0000313" key="1">
    <source>
        <dbReference type="EMBL" id="SCV68266.1"/>
    </source>
</evidence>
<evidence type="ECO:0000313" key="2">
    <source>
        <dbReference type="Proteomes" id="UP000198372"/>
    </source>
</evidence>
<sequence length="193" mass="21406">MAQGKSAHACFVEDLEQHKRGVAPGISSHRAPTRPARPSRFAMLASQARRRQRLEIFRERLLIAFFGLGQLLNVQVGGFYGDYVPEPTVVSFFESHNMGFFKNFAQHTKPAKDETIDELADRQSFVKELFNDNPEATGTAQLGFPARTVDTLLDQAVLSHVNGIVPLVLVDLGYVDRLGREPGCLVPVARGCR</sequence>
<accession>A0A238FB09</accession>
<proteinExistence type="predicted"/>
<name>A0A238FB09_9BASI</name>
<reference evidence="2" key="1">
    <citation type="submission" date="2016-09" db="EMBL/GenBank/DDBJ databases">
        <authorList>
            <person name="Jeantristanb JTB J.-T."/>
            <person name="Ricardo R."/>
        </authorList>
    </citation>
    <scope>NUCLEOTIDE SEQUENCE [LARGE SCALE GENOMIC DNA]</scope>
</reference>
<organism evidence="1 2">
    <name type="scientific">Microbotryum intermedium</name>
    <dbReference type="NCBI Taxonomy" id="269621"/>
    <lineage>
        <taxon>Eukaryota</taxon>
        <taxon>Fungi</taxon>
        <taxon>Dikarya</taxon>
        <taxon>Basidiomycota</taxon>
        <taxon>Pucciniomycotina</taxon>
        <taxon>Microbotryomycetes</taxon>
        <taxon>Microbotryales</taxon>
        <taxon>Microbotryaceae</taxon>
        <taxon>Microbotryum</taxon>
    </lineage>
</organism>
<protein>
    <submittedName>
        <fullName evidence="1">BQ2448_387 protein</fullName>
    </submittedName>
</protein>
<dbReference type="AlphaFoldDB" id="A0A238FB09"/>
<keyword evidence="2" id="KW-1185">Reference proteome</keyword>
<dbReference type="EMBL" id="FMSP01000003">
    <property type="protein sequence ID" value="SCV68266.1"/>
    <property type="molecule type" value="Genomic_DNA"/>
</dbReference>
<gene>
    <name evidence="1" type="ORF">BQ2448_387</name>
</gene>